<dbReference type="InterPro" id="IPR013325">
    <property type="entry name" value="RNA_pol_sigma_r2"/>
</dbReference>
<dbReference type="Gene3D" id="1.10.10.10">
    <property type="entry name" value="Winged helix-like DNA-binding domain superfamily/Winged helix DNA-binding domain"/>
    <property type="match status" value="1"/>
</dbReference>
<dbReference type="RefSeq" id="WP_267222165.1">
    <property type="nucleotide sequence ID" value="NZ_JAPCWC010000014.1"/>
</dbReference>
<keyword evidence="2" id="KW-0805">Transcription regulation</keyword>
<dbReference type="Gene3D" id="1.10.1740.10">
    <property type="match status" value="1"/>
</dbReference>
<dbReference type="EMBL" id="JBHLTM010000090">
    <property type="protein sequence ID" value="MFC0687621.1"/>
    <property type="molecule type" value="Genomic_DNA"/>
</dbReference>
<organism evidence="8 9">
    <name type="scientific">Novosphingobium clariflavum</name>
    <dbReference type="NCBI Taxonomy" id="2029884"/>
    <lineage>
        <taxon>Bacteria</taxon>
        <taxon>Pseudomonadati</taxon>
        <taxon>Pseudomonadota</taxon>
        <taxon>Alphaproteobacteria</taxon>
        <taxon>Sphingomonadales</taxon>
        <taxon>Sphingomonadaceae</taxon>
        <taxon>Novosphingobium</taxon>
    </lineage>
</organism>
<keyword evidence="9" id="KW-1185">Reference proteome</keyword>
<evidence type="ECO:0000259" key="7">
    <source>
        <dbReference type="Pfam" id="PF08281"/>
    </source>
</evidence>
<reference evidence="8 9" key="1">
    <citation type="submission" date="2024-09" db="EMBL/GenBank/DDBJ databases">
        <authorList>
            <person name="Sun Q."/>
            <person name="Mori K."/>
        </authorList>
    </citation>
    <scope>NUCLEOTIDE SEQUENCE [LARGE SCALE GENOMIC DNA]</scope>
    <source>
        <strain evidence="8 9">CICC 11035S</strain>
    </source>
</reference>
<keyword evidence="5" id="KW-0804">Transcription</keyword>
<dbReference type="InterPro" id="IPR013249">
    <property type="entry name" value="RNA_pol_sigma70_r4_t2"/>
</dbReference>
<dbReference type="InterPro" id="IPR036388">
    <property type="entry name" value="WH-like_DNA-bd_sf"/>
</dbReference>
<dbReference type="InterPro" id="IPR013324">
    <property type="entry name" value="RNA_pol_sigma_r3/r4-like"/>
</dbReference>
<dbReference type="Proteomes" id="UP001589858">
    <property type="component" value="Unassembled WGS sequence"/>
</dbReference>
<evidence type="ECO:0000256" key="3">
    <source>
        <dbReference type="ARBA" id="ARBA00023082"/>
    </source>
</evidence>
<evidence type="ECO:0000259" key="6">
    <source>
        <dbReference type="Pfam" id="PF04542"/>
    </source>
</evidence>
<accession>A0ABV6SED3</accession>
<protein>
    <submittedName>
        <fullName evidence="8">Sigma-70 family RNA polymerase sigma factor</fullName>
    </submittedName>
</protein>
<evidence type="ECO:0000256" key="5">
    <source>
        <dbReference type="ARBA" id="ARBA00023163"/>
    </source>
</evidence>
<dbReference type="Pfam" id="PF04542">
    <property type="entry name" value="Sigma70_r2"/>
    <property type="match status" value="1"/>
</dbReference>
<gene>
    <name evidence="8" type="ORF">ACFFF8_23815</name>
</gene>
<dbReference type="NCBIfam" id="TIGR02937">
    <property type="entry name" value="sigma70-ECF"/>
    <property type="match status" value="1"/>
</dbReference>
<name>A0ABV6SED3_9SPHN</name>
<dbReference type="Pfam" id="PF08281">
    <property type="entry name" value="Sigma70_r4_2"/>
    <property type="match status" value="1"/>
</dbReference>
<comment type="similarity">
    <text evidence="1">Belongs to the sigma-70 factor family. ECF subfamily.</text>
</comment>
<sequence length="179" mass="20278">MRTGETELRDWMIRALDGDGKAYARLLDALVPRLRAFFRRRMAGRDDDIEDLLQETLIALHTRRMTYDRARSFTGWLYAIARYKMIDHFRRQGRTVPIEGLEESLSIASFEDEVGAGLDTEALLATIPDKQARAIRATRIDGLSTAEAAEREGMGESDVKVSTHRGLKALAARVREAIR</sequence>
<dbReference type="SUPFAM" id="SSF88946">
    <property type="entry name" value="Sigma2 domain of RNA polymerase sigma factors"/>
    <property type="match status" value="1"/>
</dbReference>
<evidence type="ECO:0000256" key="2">
    <source>
        <dbReference type="ARBA" id="ARBA00023015"/>
    </source>
</evidence>
<dbReference type="SUPFAM" id="SSF88659">
    <property type="entry name" value="Sigma3 and sigma4 domains of RNA polymerase sigma factors"/>
    <property type="match status" value="1"/>
</dbReference>
<dbReference type="PANTHER" id="PTHR43133">
    <property type="entry name" value="RNA POLYMERASE ECF-TYPE SIGMA FACTO"/>
    <property type="match status" value="1"/>
</dbReference>
<keyword evidence="4" id="KW-0238">DNA-binding</keyword>
<comment type="caution">
    <text evidence="8">The sequence shown here is derived from an EMBL/GenBank/DDBJ whole genome shotgun (WGS) entry which is preliminary data.</text>
</comment>
<evidence type="ECO:0000313" key="9">
    <source>
        <dbReference type="Proteomes" id="UP001589858"/>
    </source>
</evidence>
<dbReference type="InterPro" id="IPR007627">
    <property type="entry name" value="RNA_pol_sigma70_r2"/>
</dbReference>
<dbReference type="InterPro" id="IPR039425">
    <property type="entry name" value="RNA_pol_sigma-70-like"/>
</dbReference>
<dbReference type="InterPro" id="IPR014284">
    <property type="entry name" value="RNA_pol_sigma-70_dom"/>
</dbReference>
<evidence type="ECO:0000313" key="8">
    <source>
        <dbReference type="EMBL" id="MFC0687621.1"/>
    </source>
</evidence>
<evidence type="ECO:0000256" key="4">
    <source>
        <dbReference type="ARBA" id="ARBA00023125"/>
    </source>
</evidence>
<proteinExistence type="inferred from homology"/>
<dbReference type="NCBIfam" id="NF009191">
    <property type="entry name" value="PRK12539.1"/>
    <property type="match status" value="1"/>
</dbReference>
<feature type="domain" description="RNA polymerase sigma factor 70 region 4 type 2" evidence="7">
    <location>
        <begin position="121"/>
        <end position="170"/>
    </location>
</feature>
<evidence type="ECO:0000256" key="1">
    <source>
        <dbReference type="ARBA" id="ARBA00010641"/>
    </source>
</evidence>
<dbReference type="PANTHER" id="PTHR43133:SF58">
    <property type="entry name" value="ECF RNA POLYMERASE SIGMA FACTOR SIGD"/>
    <property type="match status" value="1"/>
</dbReference>
<keyword evidence="3" id="KW-0731">Sigma factor</keyword>
<feature type="domain" description="RNA polymerase sigma-70 region 2" evidence="6">
    <location>
        <begin position="28"/>
        <end position="95"/>
    </location>
</feature>